<feature type="transmembrane region" description="Helical" evidence="1">
    <location>
        <begin position="39"/>
        <end position="60"/>
    </location>
</feature>
<keyword evidence="1" id="KW-0812">Transmembrane</keyword>
<keyword evidence="1" id="KW-0472">Membrane</keyword>
<evidence type="ECO:0000313" key="2">
    <source>
        <dbReference type="EMBL" id="HIX08196.1"/>
    </source>
</evidence>
<reference evidence="2" key="1">
    <citation type="journal article" date="2021" name="PeerJ">
        <title>Extensive microbial diversity within the chicken gut microbiome revealed by metagenomics and culture.</title>
        <authorList>
            <person name="Gilroy R."/>
            <person name="Ravi A."/>
            <person name="Getino M."/>
            <person name="Pursley I."/>
            <person name="Horton D.L."/>
            <person name="Alikhan N.F."/>
            <person name="Baker D."/>
            <person name="Gharbi K."/>
            <person name="Hall N."/>
            <person name="Watson M."/>
            <person name="Adriaenssens E.M."/>
            <person name="Foster-Nyarko E."/>
            <person name="Jarju S."/>
            <person name="Secka A."/>
            <person name="Antonio M."/>
            <person name="Oren A."/>
            <person name="Chaudhuri R.R."/>
            <person name="La Ragione R."/>
            <person name="Hildebrand F."/>
            <person name="Pallen M.J."/>
        </authorList>
    </citation>
    <scope>NUCLEOTIDE SEQUENCE</scope>
    <source>
        <strain evidence="2">811</strain>
    </source>
</reference>
<feature type="transmembrane region" description="Helical" evidence="1">
    <location>
        <begin position="12"/>
        <end position="33"/>
    </location>
</feature>
<name>A0A9D1V8Q2_9FIRM</name>
<evidence type="ECO:0000256" key="1">
    <source>
        <dbReference type="SAM" id="Phobius"/>
    </source>
</evidence>
<protein>
    <submittedName>
        <fullName evidence="2">Uncharacterized protein</fullName>
    </submittedName>
</protein>
<dbReference type="EMBL" id="DXFX01000088">
    <property type="protein sequence ID" value="HIX08196.1"/>
    <property type="molecule type" value="Genomic_DNA"/>
</dbReference>
<gene>
    <name evidence="2" type="ORF">H9741_06985</name>
</gene>
<sequence>MKKYYKIWRRTPNMVFFLVLGAVFAAVGVLGLLWADLLWLAVVCIAAGVLVAAFPQFVLFERYGLRGNVLHYKRGGVPHKIPVQEIGAAVICIYDEYRRGRGFVPVPFGAKDGEAYLPALVLLKSADENELDLCDTRTATCITFRKQRITDTFLDFDFLEELWKSEFSGKVYISEYMAALFQPAFDELFGESERVVVYDRLPKGLKDLKK</sequence>
<accession>A0A9D1V8Q2</accession>
<reference evidence="2" key="2">
    <citation type="submission" date="2021-04" db="EMBL/GenBank/DDBJ databases">
        <authorList>
            <person name="Gilroy R."/>
        </authorList>
    </citation>
    <scope>NUCLEOTIDE SEQUENCE</scope>
    <source>
        <strain evidence="2">811</strain>
    </source>
</reference>
<dbReference type="Proteomes" id="UP000824204">
    <property type="component" value="Unassembled WGS sequence"/>
</dbReference>
<keyword evidence="1" id="KW-1133">Transmembrane helix</keyword>
<comment type="caution">
    <text evidence="2">The sequence shown here is derived from an EMBL/GenBank/DDBJ whole genome shotgun (WGS) entry which is preliminary data.</text>
</comment>
<proteinExistence type="predicted"/>
<evidence type="ECO:0000313" key="3">
    <source>
        <dbReference type="Proteomes" id="UP000824204"/>
    </source>
</evidence>
<dbReference type="AlphaFoldDB" id="A0A9D1V8Q2"/>
<organism evidence="2 3">
    <name type="scientific">Candidatus Borkfalkia faecipullorum</name>
    <dbReference type="NCBI Taxonomy" id="2838510"/>
    <lineage>
        <taxon>Bacteria</taxon>
        <taxon>Bacillati</taxon>
        <taxon>Bacillota</taxon>
        <taxon>Clostridia</taxon>
        <taxon>Christensenellales</taxon>
        <taxon>Christensenellaceae</taxon>
        <taxon>Candidatus Borkfalkia</taxon>
    </lineage>
</organism>